<dbReference type="InterPro" id="IPR052949">
    <property type="entry name" value="PA_immunity-related"/>
</dbReference>
<dbReference type="PANTHER" id="PTHR42999">
    <property type="entry name" value="ANTIBIOTIC RESISTANCE PROTEIN MCBG"/>
    <property type="match status" value="1"/>
</dbReference>
<dbReference type="PANTHER" id="PTHR42999:SF1">
    <property type="entry name" value="PENTAPEPTIDE REPEAT-CONTAINING PROTEIN"/>
    <property type="match status" value="1"/>
</dbReference>
<evidence type="ECO:0008006" key="3">
    <source>
        <dbReference type="Google" id="ProtNLM"/>
    </source>
</evidence>
<dbReference type="AlphaFoldDB" id="A0A0A2LT63"/>
<keyword evidence="2" id="KW-1185">Reference proteome</keyword>
<dbReference type="InterPro" id="IPR001646">
    <property type="entry name" value="5peptide_repeat"/>
</dbReference>
<sequence length="190" mass="21874">MSANYILDTQINNTVFGPDDIMYKDYERCIFTNCDFSQCNYLGVAFTDCEFVNCNFTEAKINYVSFRDVMFTGCNFTGVNFAMVDSLLFKFEFKECILDYTKFYTLKMRGTVFTGCQIIAADFMNADITDVIFDNCNLHKSVFLDTIANKVDFSTSYNYTIDPEKNKLKKAIFSESGLKGLLTKHEIIIR</sequence>
<dbReference type="RefSeq" id="WP_035131921.1">
    <property type="nucleotide sequence ID" value="NZ_JRLV01000005.1"/>
</dbReference>
<name>A0A0A2LT63_9FLAO</name>
<evidence type="ECO:0000313" key="2">
    <source>
        <dbReference type="Proteomes" id="UP000030129"/>
    </source>
</evidence>
<dbReference type="STRING" id="1406840.Q763_05315"/>
<dbReference type="Pfam" id="PF00805">
    <property type="entry name" value="Pentapeptide"/>
    <property type="match status" value="1"/>
</dbReference>
<evidence type="ECO:0000313" key="1">
    <source>
        <dbReference type="EMBL" id="KGO82521.1"/>
    </source>
</evidence>
<accession>A0A0A2LT63</accession>
<comment type="caution">
    <text evidence="1">The sequence shown here is derived from an EMBL/GenBank/DDBJ whole genome shotgun (WGS) entry which is preliminary data.</text>
</comment>
<dbReference type="Proteomes" id="UP000030129">
    <property type="component" value="Unassembled WGS sequence"/>
</dbReference>
<dbReference type="EMBL" id="JRLV01000005">
    <property type="protein sequence ID" value="KGO82521.1"/>
    <property type="molecule type" value="Genomic_DNA"/>
</dbReference>
<dbReference type="Gene3D" id="2.160.20.80">
    <property type="entry name" value="E3 ubiquitin-protein ligase SopA"/>
    <property type="match status" value="1"/>
</dbReference>
<proteinExistence type="predicted"/>
<dbReference type="Pfam" id="PF13599">
    <property type="entry name" value="Pentapeptide_4"/>
    <property type="match status" value="1"/>
</dbReference>
<dbReference type="eggNOG" id="COG1357">
    <property type="taxonomic scope" value="Bacteria"/>
</dbReference>
<dbReference type="SUPFAM" id="SSF141571">
    <property type="entry name" value="Pentapeptide repeat-like"/>
    <property type="match status" value="1"/>
</dbReference>
<reference evidence="1 2" key="1">
    <citation type="submission" date="2013-09" db="EMBL/GenBank/DDBJ databases">
        <authorList>
            <person name="Zeng Z."/>
            <person name="Chen C."/>
        </authorList>
    </citation>
    <scope>NUCLEOTIDE SEQUENCE [LARGE SCALE GENOMIC DNA]</scope>
    <source>
        <strain evidence="1 2">F44-8</strain>
    </source>
</reference>
<gene>
    <name evidence="1" type="ORF">Q763_05315</name>
</gene>
<organism evidence="1 2">
    <name type="scientific">Flavobacterium beibuense F44-8</name>
    <dbReference type="NCBI Taxonomy" id="1406840"/>
    <lineage>
        <taxon>Bacteria</taxon>
        <taxon>Pseudomonadati</taxon>
        <taxon>Bacteroidota</taxon>
        <taxon>Flavobacteriia</taxon>
        <taxon>Flavobacteriales</taxon>
        <taxon>Flavobacteriaceae</taxon>
        <taxon>Flavobacterium</taxon>
    </lineage>
</organism>
<protein>
    <recommendedName>
        <fullName evidence="3">Pentapeptide repeat-containing protein</fullName>
    </recommendedName>
</protein>